<accession>A0A1X9YQ15</accession>
<dbReference type="Proteomes" id="UP000266292">
    <property type="component" value="Chromosome"/>
</dbReference>
<dbReference type="AlphaFoldDB" id="A0A1X9YQ15"/>
<keyword evidence="1" id="KW-0472">Membrane</keyword>
<dbReference type="InterPro" id="IPR000326">
    <property type="entry name" value="PAP2/HPO"/>
</dbReference>
<feature type="transmembrane region" description="Helical" evidence="1">
    <location>
        <begin position="107"/>
        <end position="128"/>
    </location>
</feature>
<sequence>MLEMLEQLDKEAFLYLNEMHSPFWDAVMVFVSEKLVWIPFYLGLIVYLVWRYRRKSILMLLLVIVAIGLSDFIASGIMKPYFMRLRPCHDPTLSEFINIVEGCGGRFGFISSHAANTFALAVFFSLILSDRYLAFKVILIAWAVVVTYSRIYLGVHFPGDVLLGALLGSFMAYLCSLAFYILVNKYPYFSR</sequence>
<dbReference type="InterPro" id="IPR036938">
    <property type="entry name" value="PAP2/HPO_sf"/>
</dbReference>
<gene>
    <name evidence="3" type="ORF">CA264_05720</name>
</gene>
<feature type="transmembrane region" description="Helical" evidence="1">
    <location>
        <begin position="135"/>
        <end position="155"/>
    </location>
</feature>
<protein>
    <submittedName>
        <fullName evidence="3">Phosphatase PAP2 family protein</fullName>
    </submittedName>
</protein>
<feature type="domain" description="Phosphatidic acid phosphatase type 2/haloperoxidase" evidence="2">
    <location>
        <begin position="57"/>
        <end position="176"/>
    </location>
</feature>
<name>A0A1X9YQ15_9BACT</name>
<dbReference type="EMBL" id="CP021235">
    <property type="protein sequence ID" value="ARS34980.1"/>
    <property type="molecule type" value="Genomic_DNA"/>
</dbReference>
<dbReference type="PANTHER" id="PTHR14969:SF13">
    <property type="entry name" value="AT30094P"/>
    <property type="match status" value="1"/>
</dbReference>
<dbReference type="PANTHER" id="PTHR14969">
    <property type="entry name" value="SPHINGOSINE-1-PHOSPHATE PHOSPHOHYDROLASE"/>
    <property type="match status" value="1"/>
</dbReference>
<evidence type="ECO:0000313" key="3">
    <source>
        <dbReference type="EMBL" id="ARS34980.1"/>
    </source>
</evidence>
<keyword evidence="4" id="KW-1185">Reference proteome</keyword>
<dbReference type="KEGG" id="pact:CA264_05720"/>
<dbReference type="Gene3D" id="1.20.144.10">
    <property type="entry name" value="Phosphatidic acid phosphatase type 2/haloperoxidase"/>
    <property type="match status" value="2"/>
</dbReference>
<dbReference type="Pfam" id="PF01569">
    <property type="entry name" value="PAP2"/>
    <property type="match status" value="1"/>
</dbReference>
<reference evidence="4" key="1">
    <citation type="submission" date="2017-05" db="EMBL/GenBank/DDBJ databases">
        <authorList>
            <person name="Ray J."/>
            <person name="Price M."/>
            <person name="Deutschbauer A."/>
        </authorList>
    </citation>
    <scope>NUCLEOTIDE SEQUENCE [LARGE SCALE GENOMIC DNA]</scope>
    <source>
        <strain evidence="4">DSM 19842</strain>
    </source>
</reference>
<proteinExistence type="predicted"/>
<evidence type="ECO:0000256" key="1">
    <source>
        <dbReference type="SAM" id="Phobius"/>
    </source>
</evidence>
<keyword evidence="1" id="KW-1133">Transmembrane helix</keyword>
<dbReference type="SUPFAM" id="SSF48317">
    <property type="entry name" value="Acid phosphatase/Vanadium-dependent haloperoxidase"/>
    <property type="match status" value="1"/>
</dbReference>
<feature type="transmembrane region" description="Helical" evidence="1">
    <location>
        <begin position="161"/>
        <end position="183"/>
    </location>
</feature>
<dbReference type="RefSeq" id="WP_025605378.1">
    <property type="nucleotide sequence ID" value="NZ_CP021235.1"/>
</dbReference>
<dbReference type="OrthoDB" id="9789113at2"/>
<feature type="transmembrane region" description="Helical" evidence="1">
    <location>
        <begin position="26"/>
        <end position="50"/>
    </location>
</feature>
<dbReference type="CDD" id="cd03395">
    <property type="entry name" value="PAP2_like_4"/>
    <property type="match status" value="1"/>
</dbReference>
<organism evidence="3 4">
    <name type="scientific">Pontibacter actiniarum</name>
    <dbReference type="NCBI Taxonomy" id="323450"/>
    <lineage>
        <taxon>Bacteria</taxon>
        <taxon>Pseudomonadati</taxon>
        <taxon>Bacteroidota</taxon>
        <taxon>Cytophagia</taxon>
        <taxon>Cytophagales</taxon>
        <taxon>Hymenobacteraceae</taxon>
        <taxon>Pontibacter</taxon>
    </lineage>
</organism>
<keyword evidence="1" id="KW-0812">Transmembrane</keyword>
<feature type="transmembrane region" description="Helical" evidence="1">
    <location>
        <begin position="57"/>
        <end position="77"/>
    </location>
</feature>
<evidence type="ECO:0000313" key="4">
    <source>
        <dbReference type="Proteomes" id="UP000266292"/>
    </source>
</evidence>
<dbReference type="STRING" id="709015.GCA_000472485_01144"/>
<evidence type="ECO:0000259" key="2">
    <source>
        <dbReference type="SMART" id="SM00014"/>
    </source>
</evidence>
<dbReference type="SMART" id="SM00014">
    <property type="entry name" value="acidPPc"/>
    <property type="match status" value="1"/>
</dbReference>